<comment type="similarity">
    <text evidence="2">Belongs to the outer membrane OOP (TC 1.B.6) superfamily. OmpA family.</text>
</comment>
<dbReference type="InterPro" id="IPR050330">
    <property type="entry name" value="Bact_OuterMem_StrucFunc"/>
</dbReference>
<keyword evidence="8 10" id="KW-0472">Membrane</keyword>
<evidence type="ECO:0000259" key="12">
    <source>
        <dbReference type="PROSITE" id="PS51123"/>
    </source>
</evidence>
<organism evidence="13 14">
    <name type="scientific">Vibrio algivorus</name>
    <dbReference type="NCBI Taxonomy" id="1667024"/>
    <lineage>
        <taxon>Bacteria</taxon>
        <taxon>Pseudomonadati</taxon>
        <taxon>Pseudomonadota</taxon>
        <taxon>Gammaproteobacteria</taxon>
        <taxon>Vibrionales</taxon>
        <taxon>Vibrionaceae</taxon>
        <taxon>Vibrio</taxon>
    </lineage>
</organism>
<feature type="domain" description="OmpA-like" evidence="12">
    <location>
        <begin position="215"/>
        <end position="331"/>
    </location>
</feature>
<keyword evidence="4" id="KW-1134">Transmembrane beta strand</keyword>
<dbReference type="PRINTS" id="PR01021">
    <property type="entry name" value="OMPADOMAIN"/>
</dbReference>
<dbReference type="Proteomes" id="UP000319828">
    <property type="component" value="Unassembled WGS sequence"/>
</dbReference>
<name>A0A557PGY3_9VIBR</name>
<evidence type="ECO:0000256" key="8">
    <source>
        <dbReference type="ARBA" id="ARBA00023136"/>
    </source>
</evidence>
<dbReference type="GO" id="GO:0006811">
    <property type="term" value="P:monoatomic ion transport"/>
    <property type="evidence" value="ECO:0007669"/>
    <property type="project" value="UniProtKB-KW"/>
</dbReference>
<dbReference type="RefSeq" id="WP_144229635.1">
    <property type="nucleotide sequence ID" value="NZ_CANNCB010000028.1"/>
</dbReference>
<dbReference type="InterPro" id="IPR006664">
    <property type="entry name" value="OMP_bac"/>
</dbReference>
<keyword evidence="9" id="KW-0998">Cell outer membrane</keyword>
<evidence type="ECO:0000256" key="10">
    <source>
        <dbReference type="PROSITE-ProRule" id="PRU00473"/>
    </source>
</evidence>
<gene>
    <name evidence="13" type="ORF">FOF44_00140</name>
</gene>
<dbReference type="PROSITE" id="PS51123">
    <property type="entry name" value="OMPA_2"/>
    <property type="match status" value="1"/>
</dbReference>
<evidence type="ECO:0000256" key="5">
    <source>
        <dbReference type="ARBA" id="ARBA00022692"/>
    </source>
</evidence>
<dbReference type="CDD" id="cd07185">
    <property type="entry name" value="OmpA_C-like"/>
    <property type="match status" value="1"/>
</dbReference>
<comment type="subcellular location">
    <subcellularLocation>
        <location evidence="1">Cell outer membrane</location>
        <topology evidence="1">Multi-pass membrane protein</topology>
    </subcellularLocation>
</comment>
<protein>
    <submittedName>
        <fullName evidence="13">Outer membrane beta-barrel protein</fullName>
    </submittedName>
</protein>
<evidence type="ECO:0000313" key="13">
    <source>
        <dbReference type="EMBL" id="TVO39915.1"/>
    </source>
</evidence>
<dbReference type="GO" id="GO:0009279">
    <property type="term" value="C:cell outer membrane"/>
    <property type="evidence" value="ECO:0007669"/>
    <property type="project" value="UniProtKB-SubCell"/>
</dbReference>
<dbReference type="SUPFAM" id="SSF56925">
    <property type="entry name" value="OMPA-like"/>
    <property type="match status" value="1"/>
</dbReference>
<dbReference type="InterPro" id="IPR000498">
    <property type="entry name" value="OmpA-like_TM_dom"/>
</dbReference>
<evidence type="ECO:0000256" key="2">
    <source>
        <dbReference type="ARBA" id="ARBA00005710"/>
    </source>
</evidence>
<dbReference type="PANTHER" id="PTHR30329">
    <property type="entry name" value="STATOR ELEMENT OF FLAGELLAR MOTOR COMPLEX"/>
    <property type="match status" value="1"/>
</dbReference>
<dbReference type="SUPFAM" id="SSF103088">
    <property type="entry name" value="OmpA-like"/>
    <property type="match status" value="1"/>
</dbReference>
<reference evidence="13 14" key="1">
    <citation type="submission" date="2019-07" db="EMBL/GenBank/DDBJ databases">
        <title>The draft genome sequence of Vibrio algivorus M1486.</title>
        <authorList>
            <person name="Meng X."/>
        </authorList>
    </citation>
    <scope>NUCLEOTIDE SEQUENCE [LARGE SCALE GENOMIC DNA]</scope>
    <source>
        <strain evidence="13 14">M1486</strain>
    </source>
</reference>
<dbReference type="Pfam" id="PF01389">
    <property type="entry name" value="OmpA_membrane"/>
    <property type="match status" value="1"/>
</dbReference>
<dbReference type="AlphaFoldDB" id="A0A557PGY3"/>
<feature type="chain" id="PRO_5021701986" evidence="11">
    <location>
        <begin position="23"/>
        <end position="334"/>
    </location>
</feature>
<evidence type="ECO:0000256" key="9">
    <source>
        <dbReference type="ARBA" id="ARBA00023237"/>
    </source>
</evidence>
<sequence length="334" mass="36368">MKLIYPCLLFAIGPALAPAAHAERKPESGVFLGAKGGYQFTYDDDINNPPTAGAVGVFGGYKFTPNWSWDLGYQYLMELEANDVSVGSWLVESAARYDYWLSNDWSLYGRLGVAYWNVDKNTTSSSMSETGVSPLVEAGAAYAFTPRWVGSMGYQFVSGIGSHDTGEYDSHSVMFSLSYQFGDTGPTAQELAAQRAAKQAQEEAALKATNDLNENLTVFGHQAIDIQFASGSSVISQAQRPSMSKQLTDAKKIMDEHPEVDVYFIGHTDSSGSEVFNQRLSERRAQSVAYELESKGISPSRIHIKGMGEAKASPVNDPADRRVEIVLACDACTK</sequence>
<evidence type="ECO:0000313" key="14">
    <source>
        <dbReference type="Proteomes" id="UP000319828"/>
    </source>
</evidence>
<keyword evidence="11" id="KW-0732">Signal</keyword>
<evidence type="ECO:0000256" key="7">
    <source>
        <dbReference type="ARBA" id="ARBA00023114"/>
    </source>
</evidence>
<keyword evidence="5" id="KW-0812">Transmembrane</keyword>
<evidence type="ECO:0000256" key="6">
    <source>
        <dbReference type="ARBA" id="ARBA00023065"/>
    </source>
</evidence>
<evidence type="ECO:0000256" key="3">
    <source>
        <dbReference type="ARBA" id="ARBA00022448"/>
    </source>
</evidence>
<feature type="signal peptide" evidence="11">
    <location>
        <begin position="1"/>
        <end position="22"/>
    </location>
</feature>
<keyword evidence="6" id="KW-0406">Ion transport</keyword>
<dbReference type="Gene3D" id="3.30.1330.60">
    <property type="entry name" value="OmpA-like domain"/>
    <property type="match status" value="1"/>
</dbReference>
<keyword evidence="3" id="KW-0813">Transport</keyword>
<dbReference type="InterPro" id="IPR036737">
    <property type="entry name" value="OmpA-like_sf"/>
</dbReference>
<proteinExistence type="inferred from homology"/>
<dbReference type="GO" id="GO:0046930">
    <property type="term" value="C:pore complex"/>
    <property type="evidence" value="ECO:0007669"/>
    <property type="project" value="UniProtKB-KW"/>
</dbReference>
<dbReference type="Pfam" id="PF00691">
    <property type="entry name" value="OmpA"/>
    <property type="match status" value="1"/>
</dbReference>
<dbReference type="EMBL" id="VMKJ01000001">
    <property type="protein sequence ID" value="TVO39915.1"/>
    <property type="molecule type" value="Genomic_DNA"/>
</dbReference>
<dbReference type="InterPro" id="IPR006665">
    <property type="entry name" value="OmpA-like"/>
</dbReference>
<dbReference type="GO" id="GO:0015288">
    <property type="term" value="F:porin activity"/>
    <property type="evidence" value="ECO:0007669"/>
    <property type="project" value="UniProtKB-KW"/>
</dbReference>
<dbReference type="InterPro" id="IPR011250">
    <property type="entry name" value="OMP/PagP_B-barrel"/>
</dbReference>
<dbReference type="PANTHER" id="PTHR30329:SF21">
    <property type="entry name" value="LIPOPROTEIN YIAD-RELATED"/>
    <property type="match status" value="1"/>
</dbReference>
<accession>A0A557PGY3</accession>
<dbReference type="OrthoDB" id="9805832at2"/>
<dbReference type="Gene3D" id="2.40.160.20">
    <property type="match status" value="1"/>
</dbReference>
<comment type="caution">
    <text evidence="13">The sequence shown here is derived from an EMBL/GenBank/DDBJ whole genome shotgun (WGS) entry which is preliminary data.</text>
</comment>
<evidence type="ECO:0000256" key="4">
    <source>
        <dbReference type="ARBA" id="ARBA00022452"/>
    </source>
</evidence>
<keyword evidence="7" id="KW-0626">Porin</keyword>
<evidence type="ECO:0000256" key="1">
    <source>
        <dbReference type="ARBA" id="ARBA00004571"/>
    </source>
</evidence>
<evidence type="ECO:0000256" key="11">
    <source>
        <dbReference type="SAM" id="SignalP"/>
    </source>
</evidence>